<evidence type="ECO:0008006" key="4">
    <source>
        <dbReference type="Google" id="ProtNLM"/>
    </source>
</evidence>
<sequence length="195" mass="21477">MLRTSIALPLLLASGILANPQHRNDQDLDADIFPSFDCYSNWAICKGEITKAHFPTLNAPDDGGCVRYFQGIDMTGVVTELHFFFKDGFRTACDCAAKCLEQSSSCTNWVWKHAFMPNDDGKRSCTLYSSPILPSNVTLAYDTAKSVGFMPLDPMNNPQVGSPAPLTFLDEAMTKPDEFGVSGFLVQDQNGRLFC</sequence>
<dbReference type="Proteomes" id="UP001160390">
    <property type="component" value="Unassembled WGS sequence"/>
</dbReference>
<dbReference type="AlphaFoldDB" id="A0AA35LRP9"/>
<proteinExistence type="predicted"/>
<gene>
    <name evidence="2" type="ORF">CCHLO57077_00019071</name>
</gene>
<accession>A0AA35LRP9</accession>
<protein>
    <recommendedName>
        <fullName evidence="4">Apple domain-containing protein</fullName>
    </recommendedName>
</protein>
<keyword evidence="3" id="KW-1185">Reference proteome</keyword>
<evidence type="ECO:0000313" key="3">
    <source>
        <dbReference type="Proteomes" id="UP001160390"/>
    </source>
</evidence>
<comment type="caution">
    <text evidence="2">The sequence shown here is derived from an EMBL/GenBank/DDBJ whole genome shotgun (WGS) entry which is preliminary data.</text>
</comment>
<keyword evidence="1" id="KW-0732">Signal</keyword>
<name>A0AA35LRP9_9HYPO</name>
<evidence type="ECO:0000313" key="2">
    <source>
        <dbReference type="EMBL" id="CAI6043822.1"/>
    </source>
</evidence>
<evidence type="ECO:0000256" key="1">
    <source>
        <dbReference type="SAM" id="SignalP"/>
    </source>
</evidence>
<reference evidence="2" key="1">
    <citation type="submission" date="2023-01" db="EMBL/GenBank/DDBJ databases">
        <authorList>
            <person name="Piombo E."/>
        </authorList>
    </citation>
    <scope>NUCLEOTIDE SEQUENCE</scope>
</reference>
<feature type="signal peptide" evidence="1">
    <location>
        <begin position="1"/>
        <end position="18"/>
    </location>
</feature>
<organism evidence="2 3">
    <name type="scientific">Clonostachys chloroleuca</name>
    <dbReference type="NCBI Taxonomy" id="1926264"/>
    <lineage>
        <taxon>Eukaryota</taxon>
        <taxon>Fungi</taxon>
        <taxon>Dikarya</taxon>
        <taxon>Ascomycota</taxon>
        <taxon>Pezizomycotina</taxon>
        <taxon>Sordariomycetes</taxon>
        <taxon>Hypocreomycetidae</taxon>
        <taxon>Hypocreales</taxon>
        <taxon>Bionectriaceae</taxon>
        <taxon>Clonostachys</taxon>
    </lineage>
</organism>
<dbReference type="EMBL" id="CABFNP030000572">
    <property type="protein sequence ID" value="CAI6043822.1"/>
    <property type="molecule type" value="Genomic_DNA"/>
</dbReference>
<feature type="chain" id="PRO_5041454325" description="Apple domain-containing protein" evidence="1">
    <location>
        <begin position="19"/>
        <end position="195"/>
    </location>
</feature>